<gene>
    <name evidence="2" type="ORF">NDU88_010478</name>
</gene>
<keyword evidence="3" id="KW-1185">Reference proteome</keyword>
<dbReference type="EMBL" id="JANPWB010000009">
    <property type="protein sequence ID" value="KAJ1157779.1"/>
    <property type="molecule type" value="Genomic_DNA"/>
</dbReference>
<evidence type="ECO:0000313" key="3">
    <source>
        <dbReference type="Proteomes" id="UP001066276"/>
    </source>
</evidence>
<feature type="region of interest" description="Disordered" evidence="1">
    <location>
        <begin position="1"/>
        <end position="29"/>
    </location>
</feature>
<dbReference type="Proteomes" id="UP001066276">
    <property type="component" value="Chromosome 5"/>
</dbReference>
<evidence type="ECO:0000313" key="2">
    <source>
        <dbReference type="EMBL" id="KAJ1157779.1"/>
    </source>
</evidence>
<protein>
    <submittedName>
        <fullName evidence="2">Uncharacterized protein</fullName>
    </submittedName>
</protein>
<comment type="caution">
    <text evidence="2">The sequence shown here is derived from an EMBL/GenBank/DDBJ whole genome shotgun (WGS) entry which is preliminary data.</text>
</comment>
<organism evidence="2 3">
    <name type="scientific">Pleurodeles waltl</name>
    <name type="common">Iberian ribbed newt</name>
    <dbReference type="NCBI Taxonomy" id="8319"/>
    <lineage>
        <taxon>Eukaryota</taxon>
        <taxon>Metazoa</taxon>
        <taxon>Chordata</taxon>
        <taxon>Craniata</taxon>
        <taxon>Vertebrata</taxon>
        <taxon>Euteleostomi</taxon>
        <taxon>Amphibia</taxon>
        <taxon>Batrachia</taxon>
        <taxon>Caudata</taxon>
        <taxon>Salamandroidea</taxon>
        <taxon>Salamandridae</taxon>
        <taxon>Pleurodelinae</taxon>
        <taxon>Pleurodeles</taxon>
    </lineage>
</organism>
<evidence type="ECO:0000256" key="1">
    <source>
        <dbReference type="SAM" id="MobiDB-lite"/>
    </source>
</evidence>
<proteinExistence type="predicted"/>
<sequence>MPDLQTNIRQKARDTQNNEYGEGQSSSDNGVALYNTIYHSETAHPMAYEAFRNRRSGESGAARHLRCSRRKDLLGAGQRQHWVVCALHTYWYGIAASGR</sequence>
<feature type="compositionally biased region" description="Polar residues" evidence="1">
    <location>
        <begin position="1"/>
        <end position="10"/>
    </location>
</feature>
<feature type="compositionally biased region" description="Polar residues" evidence="1">
    <location>
        <begin position="17"/>
        <end position="29"/>
    </location>
</feature>
<reference evidence="2" key="1">
    <citation type="journal article" date="2022" name="bioRxiv">
        <title>Sequencing and chromosome-scale assembly of the giantPleurodeles waltlgenome.</title>
        <authorList>
            <person name="Brown T."/>
            <person name="Elewa A."/>
            <person name="Iarovenko S."/>
            <person name="Subramanian E."/>
            <person name="Araus A.J."/>
            <person name="Petzold A."/>
            <person name="Susuki M."/>
            <person name="Suzuki K.-i.T."/>
            <person name="Hayashi T."/>
            <person name="Toyoda A."/>
            <person name="Oliveira C."/>
            <person name="Osipova E."/>
            <person name="Leigh N.D."/>
            <person name="Simon A."/>
            <person name="Yun M.H."/>
        </authorList>
    </citation>
    <scope>NUCLEOTIDE SEQUENCE</scope>
    <source>
        <strain evidence="2">20211129_DDA</strain>
        <tissue evidence="2">Liver</tissue>
    </source>
</reference>
<accession>A0AAV7RZR8</accession>
<name>A0AAV7RZR8_PLEWA</name>
<dbReference type="AlphaFoldDB" id="A0AAV7RZR8"/>